<protein>
    <submittedName>
        <fullName evidence="1">Uncharacterized protein</fullName>
    </submittedName>
</protein>
<sequence length="91" mass="10515">MTVAQAMKPPHGTKVILRLNELGQPIGDAAALVSGVLGVVGKSWKEARNRLWHEYYDSRKTLEQNVLKHPRGVDKDDWRRFLMYRLRTDTK</sequence>
<organism evidence="1 2">
    <name type="scientific">Stylosanthes scabra</name>
    <dbReference type="NCBI Taxonomy" id="79078"/>
    <lineage>
        <taxon>Eukaryota</taxon>
        <taxon>Viridiplantae</taxon>
        <taxon>Streptophyta</taxon>
        <taxon>Embryophyta</taxon>
        <taxon>Tracheophyta</taxon>
        <taxon>Spermatophyta</taxon>
        <taxon>Magnoliopsida</taxon>
        <taxon>eudicotyledons</taxon>
        <taxon>Gunneridae</taxon>
        <taxon>Pentapetalae</taxon>
        <taxon>rosids</taxon>
        <taxon>fabids</taxon>
        <taxon>Fabales</taxon>
        <taxon>Fabaceae</taxon>
        <taxon>Papilionoideae</taxon>
        <taxon>50 kb inversion clade</taxon>
        <taxon>dalbergioids sensu lato</taxon>
        <taxon>Dalbergieae</taxon>
        <taxon>Pterocarpus clade</taxon>
        <taxon>Stylosanthes</taxon>
    </lineage>
</organism>
<feature type="non-terminal residue" evidence="1">
    <location>
        <position position="91"/>
    </location>
</feature>
<accession>A0ABU6QW56</accession>
<evidence type="ECO:0000313" key="1">
    <source>
        <dbReference type="EMBL" id="MED6116334.1"/>
    </source>
</evidence>
<evidence type="ECO:0000313" key="2">
    <source>
        <dbReference type="Proteomes" id="UP001341840"/>
    </source>
</evidence>
<dbReference type="Proteomes" id="UP001341840">
    <property type="component" value="Unassembled WGS sequence"/>
</dbReference>
<proteinExistence type="predicted"/>
<gene>
    <name evidence="1" type="ORF">PIB30_099339</name>
</gene>
<reference evidence="1 2" key="1">
    <citation type="journal article" date="2023" name="Plants (Basel)">
        <title>Bridging the Gap: Combining Genomics and Transcriptomics Approaches to Understand Stylosanthes scabra, an Orphan Legume from the Brazilian Caatinga.</title>
        <authorList>
            <person name="Ferreira-Neto J.R.C."/>
            <person name="da Silva M.D."/>
            <person name="Binneck E."/>
            <person name="de Melo N.F."/>
            <person name="da Silva R.H."/>
            <person name="de Melo A.L.T.M."/>
            <person name="Pandolfi V."/>
            <person name="Bustamante F.O."/>
            <person name="Brasileiro-Vidal A.C."/>
            <person name="Benko-Iseppon A.M."/>
        </authorList>
    </citation>
    <scope>NUCLEOTIDE SEQUENCE [LARGE SCALE GENOMIC DNA]</scope>
    <source>
        <tissue evidence="1">Leaves</tissue>
    </source>
</reference>
<keyword evidence="2" id="KW-1185">Reference proteome</keyword>
<dbReference type="EMBL" id="JASCZI010002644">
    <property type="protein sequence ID" value="MED6116334.1"/>
    <property type="molecule type" value="Genomic_DNA"/>
</dbReference>
<comment type="caution">
    <text evidence="1">The sequence shown here is derived from an EMBL/GenBank/DDBJ whole genome shotgun (WGS) entry which is preliminary data.</text>
</comment>
<name>A0ABU6QW56_9FABA</name>